<dbReference type="PANTHER" id="PTHR39166:SF1">
    <property type="entry name" value="BLL1166 PROTEIN"/>
    <property type="match status" value="1"/>
</dbReference>
<comment type="caution">
    <text evidence="1">The sequence shown here is derived from an EMBL/GenBank/DDBJ whole genome shotgun (WGS) entry which is preliminary data.</text>
</comment>
<accession>A0A7W8AJG8</accession>
<organism evidence="1 2">
    <name type="scientific">Pseudochrobactrum saccharolyticum</name>
    <dbReference type="NCBI Taxonomy" id="354352"/>
    <lineage>
        <taxon>Bacteria</taxon>
        <taxon>Pseudomonadati</taxon>
        <taxon>Pseudomonadota</taxon>
        <taxon>Alphaproteobacteria</taxon>
        <taxon>Hyphomicrobiales</taxon>
        <taxon>Brucellaceae</taxon>
        <taxon>Pseudochrobactrum</taxon>
    </lineage>
</organism>
<dbReference type="PANTHER" id="PTHR39166">
    <property type="entry name" value="BLL1166 PROTEIN"/>
    <property type="match status" value="1"/>
</dbReference>
<protein>
    <recommendedName>
        <fullName evidence="3">Nucleotidyltransferase family protein</fullName>
    </recommendedName>
</protein>
<evidence type="ECO:0000313" key="1">
    <source>
        <dbReference type="EMBL" id="MBB5090401.1"/>
    </source>
</evidence>
<sequence length="208" mass="23695">MSHLRFSGLPAQEQQDIFLDIIRNSPLLKDVLSRAQQLNLPDWYIVSGALYNLVWNVLTGRPETHAIKDIDLFYYDASDISYEAEDRIIKTGDGVFSAVPLPVEIRNQARVHLWYEKHFGLVCPPLRSSENSIDRFASKTHAVGIRLEQDGSLKLYAPFGLDDIFSLRMTPNPVADNRETHHVKGLRAQKNWPEVTVVPWPEMTALNS</sequence>
<reference evidence="1 2" key="1">
    <citation type="submission" date="2020-08" db="EMBL/GenBank/DDBJ databases">
        <title>Genomic Encyclopedia of Type Strains, Phase IV (KMG-IV): sequencing the most valuable type-strain genomes for metagenomic binning, comparative biology and taxonomic classification.</title>
        <authorList>
            <person name="Goeker M."/>
        </authorList>
    </citation>
    <scope>NUCLEOTIDE SEQUENCE [LARGE SCALE GENOMIC DNA]</scope>
    <source>
        <strain evidence="1 2">DSM 25620</strain>
    </source>
</reference>
<dbReference type="Pfam" id="PF06042">
    <property type="entry name" value="NTP_transf_6"/>
    <property type="match status" value="1"/>
</dbReference>
<evidence type="ECO:0000313" key="2">
    <source>
        <dbReference type="Proteomes" id="UP000531231"/>
    </source>
</evidence>
<dbReference type="AlphaFoldDB" id="A0A7W8AJG8"/>
<name>A0A7W8AJG8_9HYPH</name>
<dbReference type="Proteomes" id="UP000531231">
    <property type="component" value="Unassembled WGS sequence"/>
</dbReference>
<keyword evidence="2" id="KW-1185">Reference proteome</keyword>
<gene>
    <name evidence="1" type="ORF">HNQ68_000913</name>
</gene>
<dbReference type="RefSeq" id="WP_151158809.1">
    <property type="nucleotide sequence ID" value="NZ_JACHIL010000001.1"/>
</dbReference>
<dbReference type="EMBL" id="JACHIL010000001">
    <property type="protein sequence ID" value="MBB5090401.1"/>
    <property type="molecule type" value="Genomic_DNA"/>
</dbReference>
<proteinExistence type="predicted"/>
<evidence type="ECO:0008006" key="3">
    <source>
        <dbReference type="Google" id="ProtNLM"/>
    </source>
</evidence>
<dbReference type="InterPro" id="IPR009267">
    <property type="entry name" value="NTP_transf_6"/>
</dbReference>